<evidence type="ECO:0000259" key="2">
    <source>
        <dbReference type="Pfam" id="PF13511"/>
    </source>
</evidence>
<dbReference type="Pfam" id="PF13511">
    <property type="entry name" value="DUF4124"/>
    <property type="match status" value="1"/>
</dbReference>
<name>A0A401FXB3_9BACT</name>
<comment type="caution">
    <text evidence="3">The sequence shown here is derived from an EMBL/GenBank/DDBJ whole genome shotgun (WGS) entry which is preliminary data.</text>
</comment>
<proteinExistence type="predicted"/>
<organism evidence="3 4">
    <name type="scientific">Desulfonema ishimotonii</name>
    <dbReference type="NCBI Taxonomy" id="45657"/>
    <lineage>
        <taxon>Bacteria</taxon>
        <taxon>Pseudomonadati</taxon>
        <taxon>Thermodesulfobacteriota</taxon>
        <taxon>Desulfobacteria</taxon>
        <taxon>Desulfobacterales</taxon>
        <taxon>Desulfococcaceae</taxon>
        <taxon>Desulfonema</taxon>
    </lineage>
</organism>
<evidence type="ECO:0000313" key="3">
    <source>
        <dbReference type="EMBL" id="GBC61642.1"/>
    </source>
</evidence>
<evidence type="ECO:0000256" key="1">
    <source>
        <dbReference type="SAM" id="MobiDB-lite"/>
    </source>
</evidence>
<feature type="compositionally biased region" description="Basic and acidic residues" evidence="1">
    <location>
        <begin position="46"/>
        <end position="62"/>
    </location>
</feature>
<feature type="domain" description="DUF4124" evidence="2">
    <location>
        <begin position="135"/>
        <end position="156"/>
    </location>
</feature>
<accession>A0A401FXB3</accession>
<evidence type="ECO:0000313" key="4">
    <source>
        <dbReference type="Proteomes" id="UP000288096"/>
    </source>
</evidence>
<dbReference type="RefSeq" id="WP_124328906.1">
    <property type="nucleotide sequence ID" value="NZ_BEXT01000001.1"/>
</dbReference>
<reference evidence="4" key="1">
    <citation type="submission" date="2017-11" db="EMBL/GenBank/DDBJ databases">
        <authorList>
            <person name="Watanabe M."/>
            <person name="Kojima H."/>
        </authorList>
    </citation>
    <scope>NUCLEOTIDE SEQUENCE [LARGE SCALE GENOMIC DNA]</scope>
    <source>
        <strain evidence="4">Tokyo 01</strain>
    </source>
</reference>
<dbReference type="EMBL" id="BEXT01000001">
    <property type="protein sequence ID" value="GBC61642.1"/>
    <property type="molecule type" value="Genomic_DNA"/>
</dbReference>
<dbReference type="AlphaFoldDB" id="A0A401FXB3"/>
<feature type="compositionally biased region" description="Basic and acidic residues" evidence="1">
    <location>
        <begin position="83"/>
        <end position="95"/>
    </location>
</feature>
<dbReference type="Proteomes" id="UP000288096">
    <property type="component" value="Unassembled WGS sequence"/>
</dbReference>
<keyword evidence="4" id="KW-1185">Reference proteome</keyword>
<gene>
    <name evidence="3" type="ORF">DENIS_2604</name>
</gene>
<feature type="region of interest" description="Disordered" evidence="1">
    <location>
        <begin position="143"/>
        <end position="166"/>
    </location>
</feature>
<reference evidence="4" key="2">
    <citation type="submission" date="2019-01" db="EMBL/GenBank/DDBJ databases">
        <title>Genome sequence of Desulfonema ishimotonii strain Tokyo 01.</title>
        <authorList>
            <person name="Fukui M."/>
        </authorList>
    </citation>
    <scope>NUCLEOTIDE SEQUENCE [LARGE SCALE GENOMIC DNA]</scope>
    <source>
        <strain evidence="4">Tokyo 01</strain>
    </source>
</reference>
<protein>
    <recommendedName>
        <fullName evidence="2">DUF4124 domain-containing protein</fullName>
    </recommendedName>
</protein>
<dbReference type="InterPro" id="IPR025392">
    <property type="entry name" value="DUF4124"/>
</dbReference>
<feature type="region of interest" description="Disordered" evidence="1">
    <location>
        <begin position="46"/>
        <end position="128"/>
    </location>
</feature>
<sequence length="166" mass="18402">MKLSSVLLILSALLVIIGTVGYLYQNGDPERIIRRNLPEIRATIERYLPRKETSPPPERERPPAATSVREHRKPALPDPENAAPRKPEAVPEEMKQALQNIASRPAPPLPVPAENGENPMTISLPGDTGAAPDIVYSWRDQNGVRHFTNTPPPETATDISKIIDRR</sequence>